<keyword evidence="2" id="KW-1185">Reference proteome</keyword>
<proteinExistence type="predicted"/>
<dbReference type="EMBL" id="JOTP01000018">
    <property type="protein sequence ID" value="KEP25690.1"/>
    <property type="molecule type" value="Genomic_DNA"/>
</dbReference>
<dbReference type="Proteomes" id="UP000028091">
    <property type="component" value="Unassembled WGS sequence"/>
</dbReference>
<comment type="caution">
    <text evidence="1">The sequence shown here is derived from an EMBL/GenBank/DDBJ whole genome shotgun (WGS) entry which is preliminary data.</text>
</comment>
<dbReference type="eggNOG" id="ENOG5030CN6">
    <property type="taxonomic scope" value="Bacteria"/>
</dbReference>
<evidence type="ECO:0000313" key="2">
    <source>
        <dbReference type="Proteomes" id="UP000028091"/>
    </source>
</evidence>
<protein>
    <submittedName>
        <fullName evidence="1">Uncharacterized protein</fullName>
    </submittedName>
</protein>
<evidence type="ECO:0000313" key="1">
    <source>
        <dbReference type="EMBL" id="KEP25690.1"/>
    </source>
</evidence>
<gene>
    <name evidence="1" type="ORF">BA70_06300</name>
</gene>
<dbReference type="AlphaFoldDB" id="A0A081L8W4"/>
<organism evidence="1 2">
    <name type="scientific">Bacillus zhangzhouensis</name>
    <dbReference type="NCBI Taxonomy" id="1178540"/>
    <lineage>
        <taxon>Bacteria</taxon>
        <taxon>Bacillati</taxon>
        <taxon>Bacillota</taxon>
        <taxon>Bacilli</taxon>
        <taxon>Bacillales</taxon>
        <taxon>Bacillaceae</taxon>
        <taxon>Bacillus</taxon>
    </lineage>
</organism>
<dbReference type="OrthoDB" id="2929914at2"/>
<dbReference type="RefSeq" id="WP_034323393.1">
    <property type="nucleotide sequence ID" value="NZ_JOTP01000018.1"/>
</dbReference>
<name>A0A081L8W4_9BACI</name>
<accession>A0A081L8W4</accession>
<sequence>MEFSKKQPTDADRFLQRMTDTHTSSSVFSQANFHTEDMTPAELAALKTKIKEEQKTALMRAIRHQLQHEFAEDRQEAEDILEQLDTLLVKVYKHKKQIQTHMSGQAIDALTEKIEQRLTFHELKEDVQSVINSIGI</sequence>
<reference evidence="1 2" key="1">
    <citation type="submission" date="2012-09" db="EMBL/GenBank/DDBJ databases">
        <title>Genome Sequence of Bacillus sp. DW5-4.</title>
        <authorList>
            <person name="Lai Q."/>
            <person name="Liu Y."/>
            <person name="Shao Z."/>
        </authorList>
    </citation>
    <scope>NUCLEOTIDE SEQUENCE [LARGE SCALE GENOMIC DNA]</scope>
    <source>
        <strain evidence="1 2">DW5-4</strain>
    </source>
</reference>